<dbReference type="AlphaFoldDB" id="A0A8H6AXG4"/>
<evidence type="ECO:0000313" key="2">
    <source>
        <dbReference type="EMBL" id="KAF5875352.1"/>
    </source>
</evidence>
<dbReference type="RefSeq" id="XP_037194298.1">
    <property type="nucleotide sequence ID" value="XM_037334211.1"/>
</dbReference>
<accession>A0A8H6AXG4</accession>
<protein>
    <submittedName>
        <fullName evidence="2">Putative tho complex subunit 2 protein</fullName>
    </submittedName>
</protein>
<dbReference type="GeneID" id="59257903"/>
<gene>
    <name evidence="2" type="ORF">Bfra_003806</name>
</gene>
<feature type="compositionally biased region" description="Basic and acidic residues" evidence="1">
    <location>
        <begin position="139"/>
        <end position="148"/>
    </location>
</feature>
<feature type="region of interest" description="Disordered" evidence="1">
    <location>
        <begin position="134"/>
        <end position="169"/>
    </location>
</feature>
<organism evidence="2 3">
    <name type="scientific">Botrytis fragariae</name>
    <dbReference type="NCBI Taxonomy" id="1964551"/>
    <lineage>
        <taxon>Eukaryota</taxon>
        <taxon>Fungi</taxon>
        <taxon>Dikarya</taxon>
        <taxon>Ascomycota</taxon>
        <taxon>Pezizomycotina</taxon>
        <taxon>Leotiomycetes</taxon>
        <taxon>Helotiales</taxon>
        <taxon>Sclerotiniaceae</taxon>
        <taxon>Botrytis</taxon>
    </lineage>
</organism>
<comment type="caution">
    <text evidence="2">The sequence shown here is derived from an EMBL/GenBank/DDBJ whole genome shotgun (WGS) entry which is preliminary data.</text>
</comment>
<evidence type="ECO:0000313" key="3">
    <source>
        <dbReference type="Proteomes" id="UP000531561"/>
    </source>
</evidence>
<evidence type="ECO:0000256" key="1">
    <source>
        <dbReference type="SAM" id="MobiDB-lite"/>
    </source>
</evidence>
<reference evidence="2 3" key="1">
    <citation type="journal article" date="2020" name="Phytopathology">
        <title>A high-quality genome resource of Botrytis fragariae, a new and rapidly spreading fungal pathogen causing strawberry gray mold in the U.S.A.</title>
        <authorList>
            <person name="Wu Y."/>
            <person name="Saski C.A."/>
            <person name="Schnabel G."/>
            <person name="Xiao S."/>
            <person name="Hu M."/>
        </authorList>
    </citation>
    <scope>NUCLEOTIDE SEQUENCE [LARGE SCALE GENOMIC DNA]</scope>
    <source>
        <strain evidence="2 3">BVB16</strain>
    </source>
</reference>
<proteinExistence type="predicted"/>
<name>A0A8H6AXG4_9HELO</name>
<dbReference type="EMBL" id="JABFCT010000006">
    <property type="protein sequence ID" value="KAF5875352.1"/>
    <property type="molecule type" value="Genomic_DNA"/>
</dbReference>
<keyword evidence="3" id="KW-1185">Reference proteome</keyword>
<sequence length="214" mass="24055">MIPESVQHYLDLAPRTNYARTYTAGHNVRELFIGQDISDYRSGLPSSISSSETEYGIGQFSTNQYCGYSSERQNPPTQYNSPFMHHFSTNFNNHNPTVGLASHFPDHQHNALALSIDPERTISLYVGNKTYHSHLHGRTRNDTKDRSSRQTSPFQKYDDRSNGDASLDSHSILRGSAVGFVPTTADPRGQKIQDSVGLQGSQDFTNLRFKRLSI</sequence>
<dbReference type="Proteomes" id="UP000531561">
    <property type="component" value="Unassembled WGS sequence"/>
</dbReference>